<dbReference type="PANTHER" id="PTHR35394">
    <property type="entry name" value="DUF3176 DOMAIN-CONTAINING PROTEIN"/>
    <property type="match status" value="1"/>
</dbReference>
<name>A0A0B7KNP3_BIOOC</name>
<protein>
    <submittedName>
        <fullName evidence="3">Uncharacterized protein</fullName>
    </submittedName>
</protein>
<evidence type="ECO:0000256" key="2">
    <source>
        <dbReference type="SAM" id="Phobius"/>
    </source>
</evidence>
<organism evidence="3">
    <name type="scientific">Bionectria ochroleuca</name>
    <name type="common">Gliocladium roseum</name>
    <dbReference type="NCBI Taxonomy" id="29856"/>
    <lineage>
        <taxon>Eukaryota</taxon>
        <taxon>Fungi</taxon>
        <taxon>Dikarya</taxon>
        <taxon>Ascomycota</taxon>
        <taxon>Pezizomycotina</taxon>
        <taxon>Sordariomycetes</taxon>
        <taxon>Hypocreomycetidae</taxon>
        <taxon>Hypocreales</taxon>
        <taxon>Bionectriaceae</taxon>
        <taxon>Clonostachys</taxon>
    </lineage>
</organism>
<keyword evidence="2" id="KW-0472">Membrane</keyword>
<feature type="transmembrane region" description="Helical" evidence="2">
    <location>
        <begin position="567"/>
        <end position="591"/>
    </location>
</feature>
<dbReference type="InterPro" id="IPR021514">
    <property type="entry name" value="DUF3176"/>
</dbReference>
<keyword evidence="2" id="KW-1133">Transmembrane helix</keyword>
<dbReference type="AlphaFoldDB" id="A0A0B7KNP3"/>
<accession>A0A0B7KNP3</accession>
<feature type="compositionally biased region" description="Basic and acidic residues" evidence="1">
    <location>
        <begin position="1"/>
        <end position="17"/>
    </location>
</feature>
<dbReference type="PANTHER" id="PTHR35394:SF5">
    <property type="entry name" value="DUF3176 DOMAIN-CONTAINING PROTEIN"/>
    <property type="match status" value="1"/>
</dbReference>
<reference evidence="3" key="1">
    <citation type="submission" date="2015-01" db="EMBL/GenBank/DDBJ databases">
        <authorList>
            <person name="Durling Mikael"/>
        </authorList>
    </citation>
    <scope>NUCLEOTIDE SEQUENCE</scope>
</reference>
<gene>
    <name evidence="3" type="ORF">BN869_000012583_1</name>
</gene>
<feature type="transmembrane region" description="Helical" evidence="2">
    <location>
        <begin position="175"/>
        <end position="194"/>
    </location>
</feature>
<evidence type="ECO:0000256" key="1">
    <source>
        <dbReference type="SAM" id="MobiDB-lite"/>
    </source>
</evidence>
<sequence>MADRFNSPERHSLDRDQVSPMNSFDNSDRQFRAPENDTFLHKHPHENVSEQFHQPAEKPRPAAANKGIFAIWWPEFVACFLVVGSFCALIGTVYPFQGQPLPRWPYGLSINTLISIYVIIFDMALMLIISSALGQLKFLWFQKARQLSDLQAFDEGAKGPWGAIVFLWVLRGRHIAASIGALVIIMAMFVAPFSQQLVRYYSCSEIDTSSTAQISRTNLVSSTGGIHTGAMMSNMDLPAQAAMYVGMFNEKRAQVAPTCSSGNCTFEDDYASAGYCRQCTDFTSQVETRKIDNTTKAQNISVPGWNVESNGYQYGFVIGPSNGTERPTLGGGVRIVFGTGNDTTRKEAADKCEGGVQASNWTCLGYGAAECVLAPCVRRYHGNVDKGEFKEDILSSTTEFGYKQDGGIRFSTVDMKCANSAEKDYLRSQNYVFDDSTEWLPYNLSLGIFSSQYNDSLSKNVRDECIYQGDRTDSNTLNSYFLNFFVGYIMDGFQGAGEGTSTAGKALFNMGETNFSFIDDKFDSVATALTVYARNRKANNQVADYSNFSLPLDGQVMKMNSCVDVRWRWMALQAAVLALAAGFFATTLWMVGRTGDERIRNDFKTSVIPLLFLFHGMEGEVQKPSAPGVNSVEDIRQRAQHIRVALVKDEKGWGFKEESS</sequence>
<proteinExistence type="predicted"/>
<keyword evidence="2" id="KW-0812">Transmembrane</keyword>
<dbReference type="EMBL" id="CDPU01000068">
    <property type="protein sequence ID" value="CEO56525.1"/>
    <property type="molecule type" value="Genomic_DNA"/>
</dbReference>
<dbReference type="Pfam" id="PF11374">
    <property type="entry name" value="DUF3176"/>
    <property type="match status" value="1"/>
</dbReference>
<evidence type="ECO:0000313" key="3">
    <source>
        <dbReference type="EMBL" id="CEO56525.1"/>
    </source>
</evidence>
<feature type="region of interest" description="Disordered" evidence="1">
    <location>
        <begin position="1"/>
        <end position="31"/>
    </location>
</feature>
<feature type="transmembrane region" description="Helical" evidence="2">
    <location>
        <begin position="68"/>
        <end position="94"/>
    </location>
</feature>
<feature type="transmembrane region" description="Helical" evidence="2">
    <location>
        <begin position="114"/>
        <end position="136"/>
    </location>
</feature>